<reference evidence="8" key="1">
    <citation type="submission" date="2021-03" db="EMBL/GenBank/DDBJ databases">
        <title>Ottowia sp. 27C isolated from the cloaca of a Giant Asian pond turtle (Heosemys grandis).</title>
        <authorList>
            <person name="Spergser J."/>
            <person name="Busse H.-J."/>
        </authorList>
    </citation>
    <scope>NUCLEOTIDE SEQUENCE</scope>
    <source>
        <strain evidence="8">27C</strain>
    </source>
</reference>
<dbReference type="InterPro" id="IPR050189">
    <property type="entry name" value="MFS_Efflux_Transporters"/>
</dbReference>
<dbReference type="RefSeq" id="WP_208009307.1">
    <property type="nucleotide sequence ID" value="NZ_CP071796.1"/>
</dbReference>
<keyword evidence="5 6" id="KW-0472">Membrane</keyword>
<feature type="transmembrane region" description="Helical" evidence="6">
    <location>
        <begin position="298"/>
        <end position="320"/>
    </location>
</feature>
<dbReference type="PANTHER" id="PTHR43124:SF3">
    <property type="entry name" value="CHLORAMPHENICOL EFFLUX PUMP RV0191"/>
    <property type="match status" value="1"/>
</dbReference>
<dbReference type="InterPro" id="IPR020846">
    <property type="entry name" value="MFS_dom"/>
</dbReference>
<dbReference type="InterPro" id="IPR036259">
    <property type="entry name" value="MFS_trans_sf"/>
</dbReference>
<comment type="subcellular location">
    <subcellularLocation>
        <location evidence="1">Cell membrane</location>
        <topology evidence="1">Multi-pass membrane protein</topology>
    </subcellularLocation>
</comment>
<sequence length="417" mass="43720">MPSPPALPPTAPLLTSRQAWAMLLALASAFTLSQAFRTLAAIMGPPLATQLALTPQQLGLWAAAFHFAFGVMQLAMGVSLDLYGVRRTILLAFPMAIIGALLSSQASSYAGLMLGQMLIGTGCAPAFLVCTVFIGHHFSAQRFTSVSGLIMSLSSIGVLATATPLAWLIEASSWRWGFGVLAGCALLAWGAIWWLVREPAAATAESPGADRPSALGALRGLLGLFKLPQTLGLVAYAAVAYAGFITLRGLWLGPLLVERHGFSLIQSGNVALAMTLASMASPALFGRLDPGGARRVRWLLGFAVLAALMVGAVGLVRMVWVDVALAIGYGLLSGYGVLQYGYVRDAYPQAMRGRALSLFTMAMFLGISLMQWASGLAASLAPRADVEPFTAALLTMSALLLLGALAFWKLPRAVAPA</sequence>
<feature type="transmembrane region" description="Helical" evidence="6">
    <location>
        <begin position="146"/>
        <end position="169"/>
    </location>
</feature>
<feature type="transmembrane region" description="Helical" evidence="6">
    <location>
        <begin position="89"/>
        <end position="107"/>
    </location>
</feature>
<keyword evidence="9" id="KW-1185">Reference proteome</keyword>
<dbReference type="KEGG" id="otd:J1M35_01120"/>
<feature type="transmembrane region" description="Helical" evidence="6">
    <location>
        <begin position="264"/>
        <end position="286"/>
    </location>
</feature>
<evidence type="ECO:0000256" key="3">
    <source>
        <dbReference type="ARBA" id="ARBA00022692"/>
    </source>
</evidence>
<dbReference type="GO" id="GO:0022857">
    <property type="term" value="F:transmembrane transporter activity"/>
    <property type="evidence" value="ECO:0007669"/>
    <property type="project" value="InterPro"/>
</dbReference>
<evidence type="ECO:0000259" key="7">
    <source>
        <dbReference type="PROSITE" id="PS50850"/>
    </source>
</evidence>
<protein>
    <submittedName>
        <fullName evidence="8">MFS transporter</fullName>
    </submittedName>
</protein>
<dbReference type="AlphaFoldDB" id="A0A975H380"/>
<feature type="transmembrane region" description="Helical" evidence="6">
    <location>
        <begin position="59"/>
        <end position="82"/>
    </location>
</feature>
<feature type="domain" description="Major facilitator superfamily (MFS) profile" evidence="7">
    <location>
        <begin position="21"/>
        <end position="415"/>
    </location>
</feature>
<dbReference type="EMBL" id="CP071796">
    <property type="protein sequence ID" value="QTD45559.1"/>
    <property type="molecule type" value="Genomic_DNA"/>
</dbReference>
<feature type="transmembrane region" description="Helical" evidence="6">
    <location>
        <begin position="389"/>
        <end position="408"/>
    </location>
</feature>
<dbReference type="Pfam" id="PF07690">
    <property type="entry name" value="MFS_1"/>
    <property type="match status" value="1"/>
</dbReference>
<feature type="transmembrane region" description="Helical" evidence="6">
    <location>
        <begin position="113"/>
        <end position="134"/>
    </location>
</feature>
<dbReference type="PANTHER" id="PTHR43124">
    <property type="entry name" value="PURINE EFFLUX PUMP PBUE"/>
    <property type="match status" value="1"/>
</dbReference>
<evidence type="ECO:0000256" key="1">
    <source>
        <dbReference type="ARBA" id="ARBA00004651"/>
    </source>
</evidence>
<evidence type="ECO:0000256" key="2">
    <source>
        <dbReference type="ARBA" id="ARBA00022475"/>
    </source>
</evidence>
<proteinExistence type="predicted"/>
<evidence type="ECO:0000256" key="5">
    <source>
        <dbReference type="ARBA" id="ARBA00023136"/>
    </source>
</evidence>
<accession>A0A975H380</accession>
<evidence type="ECO:0000256" key="6">
    <source>
        <dbReference type="SAM" id="Phobius"/>
    </source>
</evidence>
<keyword evidence="2" id="KW-1003">Cell membrane</keyword>
<feature type="transmembrane region" description="Helical" evidence="6">
    <location>
        <begin position="233"/>
        <end position="252"/>
    </location>
</feature>
<keyword evidence="4 6" id="KW-1133">Transmembrane helix</keyword>
<feature type="transmembrane region" description="Helical" evidence="6">
    <location>
        <begin position="175"/>
        <end position="196"/>
    </location>
</feature>
<dbReference type="InterPro" id="IPR011701">
    <property type="entry name" value="MFS"/>
</dbReference>
<evidence type="ECO:0000313" key="9">
    <source>
        <dbReference type="Proteomes" id="UP000663903"/>
    </source>
</evidence>
<evidence type="ECO:0000256" key="4">
    <source>
        <dbReference type="ARBA" id="ARBA00022989"/>
    </source>
</evidence>
<evidence type="ECO:0000313" key="8">
    <source>
        <dbReference type="EMBL" id="QTD45559.1"/>
    </source>
</evidence>
<organism evidence="8 9">
    <name type="scientific">Ottowia testudinis</name>
    <dbReference type="NCBI Taxonomy" id="2816950"/>
    <lineage>
        <taxon>Bacteria</taxon>
        <taxon>Pseudomonadati</taxon>
        <taxon>Pseudomonadota</taxon>
        <taxon>Betaproteobacteria</taxon>
        <taxon>Burkholderiales</taxon>
        <taxon>Comamonadaceae</taxon>
        <taxon>Ottowia</taxon>
    </lineage>
</organism>
<name>A0A975H380_9BURK</name>
<feature type="transmembrane region" description="Helical" evidence="6">
    <location>
        <begin position="355"/>
        <end position="377"/>
    </location>
</feature>
<dbReference type="SUPFAM" id="SSF103473">
    <property type="entry name" value="MFS general substrate transporter"/>
    <property type="match status" value="1"/>
</dbReference>
<feature type="transmembrane region" description="Helical" evidence="6">
    <location>
        <begin position="326"/>
        <end position="343"/>
    </location>
</feature>
<dbReference type="Gene3D" id="1.20.1250.20">
    <property type="entry name" value="MFS general substrate transporter like domains"/>
    <property type="match status" value="1"/>
</dbReference>
<keyword evidence="3 6" id="KW-0812">Transmembrane</keyword>
<gene>
    <name evidence="8" type="ORF">J1M35_01120</name>
</gene>
<dbReference type="PROSITE" id="PS50850">
    <property type="entry name" value="MFS"/>
    <property type="match status" value="1"/>
</dbReference>
<dbReference type="Proteomes" id="UP000663903">
    <property type="component" value="Chromosome"/>
</dbReference>
<dbReference type="GO" id="GO:0005886">
    <property type="term" value="C:plasma membrane"/>
    <property type="evidence" value="ECO:0007669"/>
    <property type="project" value="UniProtKB-SubCell"/>
</dbReference>